<dbReference type="AlphaFoldDB" id="A0A7W3IQS4"/>
<evidence type="ECO:0000313" key="2">
    <source>
        <dbReference type="EMBL" id="MBA8793534.1"/>
    </source>
</evidence>
<dbReference type="Proteomes" id="UP000523079">
    <property type="component" value="Unassembled WGS sequence"/>
</dbReference>
<comment type="caution">
    <text evidence="2">The sequence shown here is derived from an EMBL/GenBank/DDBJ whole genome shotgun (WGS) entry which is preliminary data.</text>
</comment>
<evidence type="ECO:0000313" key="3">
    <source>
        <dbReference type="Proteomes" id="UP000523079"/>
    </source>
</evidence>
<name>A0A7W3IQS4_9ACTN</name>
<dbReference type="EMBL" id="JACGWT010000002">
    <property type="protein sequence ID" value="MBA8793534.1"/>
    <property type="molecule type" value="Genomic_DNA"/>
</dbReference>
<sequence>MLVLLPPSEGKAEPQRTGRRRVDLSTLAHPELTEARRAVLDAVVGASARDDAADRFGVGPAALAEVRRNVDLARLPARPAHEVYTGVLYAALDHPSLSADARRRAARWVRVQSALWGPIRLGDVIPSYRVSAHTRLPGFGSLPGWWRERTASLDLPAGPVVDCRSQGYADAWRMPAGVETLQVRVVTEVDGRLVSVSHHAKHTRGLVVRALLETDRPLRSGRQVVAALGAAGFDCALLGDGPRRRLEVRAVLGGNEGSDRREAAG</sequence>
<protein>
    <recommendedName>
        <fullName evidence="4">Peroxide stress protein YaaA</fullName>
    </recommendedName>
</protein>
<dbReference type="PANTHER" id="PTHR30283">
    <property type="entry name" value="PEROXIDE STRESS RESPONSE PROTEIN YAAA"/>
    <property type="match status" value="1"/>
</dbReference>
<evidence type="ECO:0000256" key="1">
    <source>
        <dbReference type="SAM" id="MobiDB-lite"/>
    </source>
</evidence>
<accession>A0A7W3IQS4</accession>
<feature type="compositionally biased region" description="Basic and acidic residues" evidence="1">
    <location>
        <begin position="10"/>
        <end position="20"/>
    </location>
</feature>
<dbReference type="GO" id="GO:0005829">
    <property type="term" value="C:cytosol"/>
    <property type="evidence" value="ECO:0007669"/>
    <property type="project" value="TreeGrafter"/>
</dbReference>
<proteinExistence type="predicted"/>
<dbReference type="PANTHER" id="PTHR30283:SF4">
    <property type="entry name" value="PEROXIDE STRESS RESISTANCE PROTEIN YAAA"/>
    <property type="match status" value="1"/>
</dbReference>
<keyword evidence="3" id="KW-1185">Reference proteome</keyword>
<organism evidence="2 3">
    <name type="scientific">Microlunatus kandeliicorticis</name>
    <dbReference type="NCBI Taxonomy" id="1759536"/>
    <lineage>
        <taxon>Bacteria</taxon>
        <taxon>Bacillati</taxon>
        <taxon>Actinomycetota</taxon>
        <taxon>Actinomycetes</taxon>
        <taxon>Propionibacteriales</taxon>
        <taxon>Propionibacteriaceae</taxon>
        <taxon>Microlunatus</taxon>
    </lineage>
</organism>
<gene>
    <name evidence="2" type="ORF">FHX74_001139</name>
</gene>
<evidence type="ECO:0008006" key="4">
    <source>
        <dbReference type="Google" id="ProtNLM"/>
    </source>
</evidence>
<dbReference type="RefSeq" id="WP_182559143.1">
    <property type="nucleotide sequence ID" value="NZ_JACGWT010000002.1"/>
</dbReference>
<dbReference type="InterPro" id="IPR005583">
    <property type="entry name" value="YaaA"/>
</dbReference>
<dbReference type="Pfam" id="PF03883">
    <property type="entry name" value="H2O2_YaaD"/>
    <property type="match status" value="1"/>
</dbReference>
<reference evidence="2 3" key="1">
    <citation type="submission" date="2020-07" db="EMBL/GenBank/DDBJ databases">
        <title>Sequencing the genomes of 1000 actinobacteria strains.</title>
        <authorList>
            <person name="Klenk H.-P."/>
        </authorList>
    </citation>
    <scope>NUCLEOTIDE SEQUENCE [LARGE SCALE GENOMIC DNA]</scope>
    <source>
        <strain evidence="2 3">DSM 100723</strain>
    </source>
</reference>
<feature type="region of interest" description="Disordered" evidence="1">
    <location>
        <begin position="1"/>
        <end position="20"/>
    </location>
</feature>
<dbReference type="GO" id="GO:0033194">
    <property type="term" value="P:response to hydroperoxide"/>
    <property type="evidence" value="ECO:0007669"/>
    <property type="project" value="TreeGrafter"/>
</dbReference>